<keyword evidence="14" id="KW-1185">Reference proteome</keyword>
<dbReference type="RefSeq" id="WP_345714543.1">
    <property type="nucleotide sequence ID" value="NZ_BAABFP010000002.1"/>
</dbReference>
<keyword evidence="6" id="KW-0145">Chemotaxis</keyword>
<dbReference type="Proteomes" id="UP001596189">
    <property type="component" value="Unassembled WGS sequence"/>
</dbReference>
<evidence type="ECO:0000256" key="4">
    <source>
        <dbReference type="ARBA" id="ARBA00021870"/>
    </source>
</evidence>
<evidence type="ECO:0000256" key="2">
    <source>
        <dbReference type="ARBA" id="ARBA00004413"/>
    </source>
</evidence>
<keyword evidence="7" id="KW-0283">Flagellar rotation</keyword>
<dbReference type="Pfam" id="PF14842">
    <property type="entry name" value="FliG_N"/>
    <property type="match status" value="1"/>
</dbReference>
<dbReference type="SUPFAM" id="SSF48029">
    <property type="entry name" value="FliG"/>
    <property type="match status" value="2"/>
</dbReference>
<dbReference type="EMBL" id="JBHSRD010000006">
    <property type="protein sequence ID" value="MFC6008594.1"/>
    <property type="molecule type" value="Genomic_DNA"/>
</dbReference>
<dbReference type="NCBIfam" id="TIGR00207">
    <property type="entry name" value="fliG"/>
    <property type="match status" value="1"/>
</dbReference>
<proteinExistence type="inferred from homology"/>
<evidence type="ECO:0000256" key="8">
    <source>
        <dbReference type="ARBA" id="ARBA00023136"/>
    </source>
</evidence>
<evidence type="ECO:0000259" key="10">
    <source>
        <dbReference type="Pfam" id="PF01706"/>
    </source>
</evidence>
<dbReference type="InterPro" id="IPR000090">
    <property type="entry name" value="Flg_Motor_Flig"/>
</dbReference>
<evidence type="ECO:0000256" key="3">
    <source>
        <dbReference type="ARBA" id="ARBA00010299"/>
    </source>
</evidence>
<dbReference type="PIRSF" id="PIRSF003161">
    <property type="entry name" value="FliG"/>
    <property type="match status" value="1"/>
</dbReference>
<gene>
    <name evidence="13" type="primary">fliG</name>
    <name evidence="13" type="ORF">ACFQDO_15765</name>
</gene>
<dbReference type="InterPro" id="IPR032779">
    <property type="entry name" value="FliG_M"/>
</dbReference>
<protein>
    <recommendedName>
        <fullName evidence="4">Flagellar motor switch protein FliG</fullName>
    </recommendedName>
</protein>
<feature type="domain" description="Flagellar motor switch protein FliG C-terminal" evidence="10">
    <location>
        <begin position="225"/>
        <end position="332"/>
    </location>
</feature>
<keyword evidence="9" id="KW-0975">Bacterial flagellum</keyword>
<evidence type="ECO:0000256" key="1">
    <source>
        <dbReference type="ARBA" id="ARBA00004117"/>
    </source>
</evidence>
<evidence type="ECO:0000259" key="11">
    <source>
        <dbReference type="Pfam" id="PF14841"/>
    </source>
</evidence>
<dbReference type="InterPro" id="IPR023087">
    <property type="entry name" value="Flg_Motor_Flig_C"/>
</dbReference>
<dbReference type="Gene3D" id="1.10.220.30">
    <property type="match status" value="3"/>
</dbReference>
<dbReference type="InterPro" id="IPR028263">
    <property type="entry name" value="FliG_N"/>
</dbReference>
<organism evidence="13 14">
    <name type="scientific">Angustibacter luteus</name>
    <dbReference type="NCBI Taxonomy" id="658456"/>
    <lineage>
        <taxon>Bacteria</taxon>
        <taxon>Bacillati</taxon>
        <taxon>Actinomycetota</taxon>
        <taxon>Actinomycetes</taxon>
        <taxon>Kineosporiales</taxon>
        <taxon>Kineosporiaceae</taxon>
    </lineage>
</organism>
<keyword evidence="5" id="KW-1003">Cell membrane</keyword>
<evidence type="ECO:0000256" key="6">
    <source>
        <dbReference type="ARBA" id="ARBA00022500"/>
    </source>
</evidence>
<keyword evidence="13" id="KW-0966">Cell projection</keyword>
<keyword evidence="13" id="KW-0969">Cilium</keyword>
<evidence type="ECO:0000313" key="13">
    <source>
        <dbReference type="EMBL" id="MFC6008594.1"/>
    </source>
</evidence>
<evidence type="ECO:0000256" key="9">
    <source>
        <dbReference type="ARBA" id="ARBA00023143"/>
    </source>
</evidence>
<keyword evidence="13" id="KW-0282">Flagellum</keyword>
<evidence type="ECO:0000259" key="12">
    <source>
        <dbReference type="Pfam" id="PF14842"/>
    </source>
</evidence>
<keyword evidence="8" id="KW-0472">Membrane</keyword>
<evidence type="ECO:0000256" key="5">
    <source>
        <dbReference type="ARBA" id="ARBA00022475"/>
    </source>
</evidence>
<comment type="similarity">
    <text evidence="3">Belongs to the FliG family.</text>
</comment>
<reference evidence="14" key="1">
    <citation type="journal article" date="2019" name="Int. J. Syst. Evol. Microbiol.">
        <title>The Global Catalogue of Microorganisms (GCM) 10K type strain sequencing project: providing services to taxonomists for standard genome sequencing and annotation.</title>
        <authorList>
            <consortium name="The Broad Institute Genomics Platform"/>
            <consortium name="The Broad Institute Genome Sequencing Center for Infectious Disease"/>
            <person name="Wu L."/>
            <person name="Ma J."/>
        </authorList>
    </citation>
    <scope>NUCLEOTIDE SEQUENCE [LARGE SCALE GENOMIC DNA]</scope>
    <source>
        <strain evidence="14">KACC 14249</strain>
    </source>
</reference>
<dbReference type="PRINTS" id="PR00954">
    <property type="entry name" value="FLGMOTORFLIG"/>
</dbReference>
<comment type="subcellular location">
    <subcellularLocation>
        <location evidence="1">Bacterial flagellum basal body</location>
    </subcellularLocation>
    <subcellularLocation>
        <location evidence="2">Cell membrane</location>
        <topology evidence="2">Peripheral membrane protein</topology>
        <orientation evidence="2">Cytoplasmic side</orientation>
    </subcellularLocation>
</comment>
<dbReference type="Pfam" id="PF01706">
    <property type="entry name" value="FliG_C"/>
    <property type="match status" value="1"/>
</dbReference>
<comment type="caution">
    <text evidence="13">The sequence shown here is derived from an EMBL/GenBank/DDBJ whole genome shotgun (WGS) entry which is preliminary data.</text>
</comment>
<accession>A0ABW1JGW8</accession>
<feature type="domain" description="Flagellar motor switch protein FliG N-terminal" evidence="12">
    <location>
        <begin position="11"/>
        <end position="112"/>
    </location>
</feature>
<evidence type="ECO:0000256" key="7">
    <source>
        <dbReference type="ARBA" id="ARBA00022779"/>
    </source>
</evidence>
<dbReference type="InterPro" id="IPR011002">
    <property type="entry name" value="FliG_a-hlx"/>
</dbReference>
<feature type="domain" description="Flagellar motor switch protein FliG middle" evidence="11">
    <location>
        <begin position="121"/>
        <end position="193"/>
    </location>
</feature>
<name>A0ABW1JGW8_9ACTN</name>
<sequence length="342" mass="36844">MATTTEAPLALTGPQKVAIVLMQIGRERSAPILSQLREAEIEEVAGEIVRLRSVAPEVVETVLREFQEAFGTGTTSAGGGVEAAHELLSATFGSERASAVIDRLAKAHATDAFSFLADADPRTLVGFLSGEHPQVVAVVLAHLQLDQASVILSGLPPEQQAEVAHRIGTMERTNHDMVRVVAEVLERQTSSVLQPGRNAAAVGGVQPLVDLINRADPATERIILESLESRDPALAEAVRARLFVFEDITTLEDRGVQLVLRQVETGDLAVALKGVTDIVREKVLSNVSERARENLLEEIGLLGPQRVAAVEEARSKIVQVIRSLEESGQIMLRRGGDDEYVD</sequence>
<dbReference type="PANTHER" id="PTHR30534">
    <property type="entry name" value="FLAGELLAR MOTOR SWITCH PROTEIN FLIG"/>
    <property type="match status" value="1"/>
</dbReference>
<evidence type="ECO:0000313" key="14">
    <source>
        <dbReference type="Proteomes" id="UP001596189"/>
    </source>
</evidence>
<dbReference type="PANTHER" id="PTHR30534:SF0">
    <property type="entry name" value="FLAGELLAR MOTOR SWITCH PROTEIN FLIG"/>
    <property type="match status" value="1"/>
</dbReference>
<dbReference type="Pfam" id="PF14841">
    <property type="entry name" value="FliG_M"/>
    <property type="match status" value="1"/>
</dbReference>